<evidence type="ECO:0000256" key="3">
    <source>
        <dbReference type="ARBA" id="ARBA00022729"/>
    </source>
</evidence>
<keyword evidence="3" id="KW-0732">Signal</keyword>
<keyword evidence="2" id="KW-0964">Secreted</keyword>
<feature type="domain" description="Filamentous haemagglutinin FhaB/tRNA nuclease CdiA-like TPS" evidence="4">
    <location>
        <begin position="35"/>
        <end position="146"/>
    </location>
</feature>
<reference evidence="5" key="1">
    <citation type="submission" date="2018-06" db="EMBL/GenBank/DDBJ databases">
        <authorList>
            <person name="Zhirakovskaya E."/>
        </authorList>
    </citation>
    <scope>NUCLEOTIDE SEQUENCE</scope>
</reference>
<sequence length="608" mass="64276">MYFRKKKLAACVIAAITSLQSVHAELPVPGRDFINASTPSGVPGTPAASYREDGTNGVVTQNQDKVILNWDKFNITRGNSVRFDQPNSNSVALNRIFQSDPSRINGSLTANGRIYLINSNGIVFGENARVNVHDLIASSLDIKDQVFLKGLANARLDGLAAFDGTPQGNITIEDGAIIETLEGGRVLVVAPEVINRGKIRTPGGQTILAASHDRVYVAVSAKDNQTDDSLIGWFVEVETGGKVENIGDIIAERGNASLVGLAVNQKGRITATTSVDFNGSIRLIARDGARANSFKSSGDAVSVITESLNTVPDASDPTQEFGVTLEPGSITEVKPDLADKSKVNDDNSQPESIIRIDGNRISVESDAVIRATGGKVIISARPGQTDNAERARFSLAPGAIIDASGSKTTVLPMSRNLGKIQLIGNELADFPGLRNGVLKGKKVAFDLRKRPEIGNVQSVYDAIGRDVGERTAKGGTVTITSAAVIDLQAGSQIDISGGLVTYQPGVLETTMLVSQGRVFDFSDAPSRLQYDAVLTNRAPFGLGANVLAGYVEGKDAGSLTLIAPDITLNGDINGHVTTGIFQRHSAAQVELGQNQTRLFDQLPLAGKL</sequence>
<dbReference type="InterPro" id="IPR050909">
    <property type="entry name" value="Bact_Autotransporter_VF"/>
</dbReference>
<dbReference type="InterPro" id="IPR012334">
    <property type="entry name" value="Pectin_lyas_fold"/>
</dbReference>
<comment type="subcellular location">
    <subcellularLocation>
        <location evidence="1">Secreted</location>
    </subcellularLocation>
</comment>
<dbReference type="SMART" id="SM00912">
    <property type="entry name" value="Haemagg_act"/>
    <property type="match status" value="1"/>
</dbReference>
<dbReference type="InterPro" id="IPR008638">
    <property type="entry name" value="FhaB/CdiA-like_TPS"/>
</dbReference>
<feature type="non-terminal residue" evidence="5">
    <location>
        <position position="608"/>
    </location>
</feature>
<dbReference type="GO" id="GO:0005576">
    <property type="term" value="C:extracellular region"/>
    <property type="evidence" value="ECO:0007669"/>
    <property type="project" value="UniProtKB-SubCell"/>
</dbReference>
<dbReference type="EMBL" id="UOFK01000343">
    <property type="protein sequence ID" value="VAW83044.1"/>
    <property type="molecule type" value="Genomic_DNA"/>
</dbReference>
<dbReference type="SUPFAM" id="SSF51126">
    <property type="entry name" value="Pectin lyase-like"/>
    <property type="match status" value="1"/>
</dbReference>
<evidence type="ECO:0000313" key="5">
    <source>
        <dbReference type="EMBL" id="VAW83044.1"/>
    </source>
</evidence>
<dbReference type="NCBIfam" id="TIGR01901">
    <property type="entry name" value="adhes_NPXG"/>
    <property type="match status" value="1"/>
</dbReference>
<evidence type="ECO:0000256" key="1">
    <source>
        <dbReference type="ARBA" id="ARBA00004613"/>
    </source>
</evidence>
<accession>A0A3B0ZNT0</accession>
<dbReference type="PANTHER" id="PTHR12338:SF8">
    <property type="entry name" value="HEME_HEMOPEXIN-BINDING PROTEIN"/>
    <property type="match status" value="1"/>
</dbReference>
<dbReference type="Pfam" id="PF05860">
    <property type="entry name" value="TPS"/>
    <property type="match status" value="1"/>
</dbReference>
<dbReference type="InterPro" id="IPR011050">
    <property type="entry name" value="Pectin_lyase_fold/virulence"/>
</dbReference>
<organism evidence="5">
    <name type="scientific">hydrothermal vent metagenome</name>
    <dbReference type="NCBI Taxonomy" id="652676"/>
    <lineage>
        <taxon>unclassified sequences</taxon>
        <taxon>metagenomes</taxon>
        <taxon>ecological metagenomes</taxon>
    </lineage>
</organism>
<name>A0A3B0ZNT0_9ZZZZ</name>
<dbReference type="AlphaFoldDB" id="A0A3B0ZNT0"/>
<evidence type="ECO:0000259" key="4">
    <source>
        <dbReference type="SMART" id="SM00912"/>
    </source>
</evidence>
<evidence type="ECO:0000256" key="2">
    <source>
        <dbReference type="ARBA" id="ARBA00022525"/>
    </source>
</evidence>
<proteinExistence type="predicted"/>
<protein>
    <recommendedName>
        <fullName evidence="4">Filamentous haemagglutinin FhaB/tRNA nuclease CdiA-like TPS domain-containing protein</fullName>
    </recommendedName>
</protein>
<dbReference type="PANTHER" id="PTHR12338">
    <property type="entry name" value="AUTOTRANSPORTER"/>
    <property type="match status" value="1"/>
</dbReference>
<dbReference type="Gene3D" id="2.160.20.10">
    <property type="entry name" value="Single-stranded right-handed beta-helix, Pectin lyase-like"/>
    <property type="match status" value="1"/>
</dbReference>
<gene>
    <name evidence="5" type="ORF">MNBD_GAMMA13-1732</name>
</gene>